<gene>
    <name evidence="1" type="ORF">PtrM4_073480</name>
</gene>
<evidence type="ECO:0000313" key="1">
    <source>
        <dbReference type="EMBL" id="KAF7575724.1"/>
    </source>
</evidence>
<name>A0A5M9LFJ7_9PLEO</name>
<protein>
    <submittedName>
        <fullName evidence="1">Uncharacterized protein</fullName>
    </submittedName>
</protein>
<dbReference type="EMBL" id="NQIK02000002">
    <property type="protein sequence ID" value="KAF7575724.1"/>
    <property type="molecule type" value="Genomic_DNA"/>
</dbReference>
<sequence length="47" mass="5201">MQLIYLFTLFAGLAMAVPNAVPDELYEVGCFDIVILNMLTLSTACKF</sequence>
<comment type="caution">
    <text evidence="1">The sequence shown here is derived from an EMBL/GenBank/DDBJ whole genome shotgun (WGS) entry which is preliminary data.</text>
</comment>
<dbReference type="Proteomes" id="UP000245464">
    <property type="component" value="Chromosome 2"/>
</dbReference>
<dbReference type="GeneID" id="90955709"/>
<reference evidence="1" key="1">
    <citation type="journal article" date="2018" name="BMC Genomics">
        <title>Comparative genomics of the wheat fungal pathogen Pyrenophora tritici-repentis reveals chromosomal variations and genome plasticity.</title>
        <authorList>
            <person name="Moolhuijzen P."/>
            <person name="See P.T."/>
            <person name="Hane J.K."/>
            <person name="Shi G."/>
            <person name="Liu Z."/>
            <person name="Oliver R.P."/>
            <person name="Moffat C.S."/>
        </authorList>
    </citation>
    <scope>NUCLEOTIDE SEQUENCE [LARGE SCALE GENOMIC DNA]</scope>
    <source>
        <strain evidence="1">M4</strain>
    </source>
</reference>
<accession>A0A5M9LFJ7</accession>
<dbReference type="AlphaFoldDB" id="A0A5M9LFJ7"/>
<evidence type="ECO:0000313" key="2">
    <source>
        <dbReference type="Proteomes" id="UP000245464"/>
    </source>
</evidence>
<organism evidence="1 2">
    <name type="scientific">Pyrenophora tritici-repentis</name>
    <dbReference type="NCBI Taxonomy" id="45151"/>
    <lineage>
        <taxon>Eukaryota</taxon>
        <taxon>Fungi</taxon>
        <taxon>Dikarya</taxon>
        <taxon>Ascomycota</taxon>
        <taxon>Pezizomycotina</taxon>
        <taxon>Dothideomycetes</taxon>
        <taxon>Pleosporomycetidae</taxon>
        <taxon>Pleosporales</taxon>
        <taxon>Pleosporineae</taxon>
        <taxon>Pleosporaceae</taxon>
        <taxon>Pyrenophora</taxon>
    </lineage>
</organism>
<dbReference type="RefSeq" id="XP_065964673.1">
    <property type="nucleotide sequence ID" value="XM_066106046.1"/>
</dbReference>
<dbReference type="KEGG" id="ptrr:90955709"/>
<proteinExistence type="predicted"/>